<keyword evidence="4 8" id="KW-0489">Methyltransferase</keyword>
<dbReference type="AlphaFoldDB" id="A0A814IUT1"/>
<dbReference type="NCBIfam" id="TIGR00080">
    <property type="entry name" value="pimt"/>
    <property type="match status" value="1"/>
</dbReference>
<dbReference type="PANTHER" id="PTHR11579">
    <property type="entry name" value="PROTEIN-L-ISOASPARTATE O-METHYLTRANSFERASE"/>
    <property type="match status" value="1"/>
</dbReference>
<dbReference type="Pfam" id="PF01135">
    <property type="entry name" value="PCMT"/>
    <property type="match status" value="1"/>
</dbReference>
<evidence type="ECO:0000256" key="8">
    <source>
        <dbReference type="RuleBase" id="RU003802"/>
    </source>
</evidence>
<evidence type="ECO:0000256" key="2">
    <source>
        <dbReference type="ARBA" id="ARBA00005369"/>
    </source>
</evidence>
<evidence type="ECO:0000313" key="9">
    <source>
        <dbReference type="EMBL" id="CAF1028554.1"/>
    </source>
</evidence>
<evidence type="ECO:0000256" key="4">
    <source>
        <dbReference type="ARBA" id="ARBA00022603"/>
    </source>
</evidence>
<dbReference type="Gene3D" id="3.40.50.150">
    <property type="entry name" value="Vaccinia Virus protein VP39"/>
    <property type="match status" value="1"/>
</dbReference>
<dbReference type="PANTHER" id="PTHR11579:SF0">
    <property type="entry name" value="PROTEIN-L-ISOASPARTATE(D-ASPARTATE) O-METHYLTRANSFERASE"/>
    <property type="match status" value="1"/>
</dbReference>
<evidence type="ECO:0000256" key="6">
    <source>
        <dbReference type="ARBA" id="ARBA00022691"/>
    </source>
</evidence>
<dbReference type="Proteomes" id="UP000663879">
    <property type="component" value="Unassembled WGS sequence"/>
</dbReference>
<comment type="catalytic activity">
    <reaction evidence="7">
        <text>[protein]-L-isoaspartate + S-adenosyl-L-methionine = [protein]-L-isoaspartate alpha-methyl ester + S-adenosyl-L-homocysteine</text>
        <dbReference type="Rhea" id="RHEA:12705"/>
        <dbReference type="Rhea" id="RHEA-COMP:12143"/>
        <dbReference type="Rhea" id="RHEA-COMP:12144"/>
        <dbReference type="ChEBI" id="CHEBI:57856"/>
        <dbReference type="ChEBI" id="CHEBI:59789"/>
        <dbReference type="ChEBI" id="CHEBI:90596"/>
        <dbReference type="ChEBI" id="CHEBI:90598"/>
        <dbReference type="EC" id="2.1.1.77"/>
    </reaction>
    <physiologicalReaction direction="left-to-right" evidence="7">
        <dbReference type="Rhea" id="RHEA:12706"/>
    </physiologicalReaction>
</comment>
<dbReference type="CDD" id="cd02440">
    <property type="entry name" value="AdoMet_MTases"/>
    <property type="match status" value="1"/>
</dbReference>
<dbReference type="OrthoDB" id="73890at2759"/>
<dbReference type="FunFam" id="3.40.50.150:FF:000027">
    <property type="entry name" value="Protein-L-isoaspartate O-methyltransferase"/>
    <property type="match status" value="1"/>
</dbReference>
<comment type="similarity">
    <text evidence="2 8">Belongs to the methyltransferase superfamily. L-isoaspartyl/D-aspartyl protein methyltransferase family.</text>
</comment>
<proteinExistence type="inferred from homology"/>
<dbReference type="GO" id="GO:0032259">
    <property type="term" value="P:methylation"/>
    <property type="evidence" value="ECO:0007669"/>
    <property type="project" value="UniProtKB-KW"/>
</dbReference>
<keyword evidence="5 8" id="KW-0808">Transferase</keyword>
<sequence length="255" mass="28491">MLRYKIHRITHFELFKNLFRKSKSTKMSWFARDNMSNEDLIKQLSTERVVKSEAVKKAMLAVDRCHFAPAHPYMDCPQPIGFGATISAPHMHAHAAEVLKDKIKHGAKVLDVGSGTGYLCAVFALMVGNTGKVVGIEHIPQLVEKSIDNIKNWNKHYLDNGVIKLIAGDGRKGYAEEAPYDAIHVGASISEVPKQLTDQLAIGGRLVIPVGEEYSYQYLTKIDKLEDGSLRREKLCAVGFVPLTDRDKQIRGTIY</sequence>
<comment type="caution">
    <text evidence="9">The sequence shown here is derived from an EMBL/GenBank/DDBJ whole genome shotgun (WGS) entry which is preliminary data.</text>
</comment>
<evidence type="ECO:0000256" key="5">
    <source>
        <dbReference type="ARBA" id="ARBA00022679"/>
    </source>
</evidence>
<gene>
    <name evidence="9" type="ORF">OXX778_LOCUS17745</name>
</gene>
<evidence type="ECO:0000256" key="7">
    <source>
        <dbReference type="ARBA" id="ARBA00035815"/>
    </source>
</evidence>
<evidence type="ECO:0000313" key="10">
    <source>
        <dbReference type="Proteomes" id="UP000663879"/>
    </source>
</evidence>
<keyword evidence="6 8" id="KW-0949">S-adenosyl-L-methionine</keyword>
<name>A0A814IUT1_9BILA</name>
<keyword evidence="3" id="KW-0963">Cytoplasm</keyword>
<protein>
    <recommendedName>
        <fullName evidence="8">Protein-L-isoaspartate O-methyltransferase</fullName>
        <ecNumber evidence="8">2.1.1.77</ecNumber>
    </recommendedName>
</protein>
<dbReference type="EC" id="2.1.1.77" evidence="8"/>
<evidence type="ECO:0000256" key="3">
    <source>
        <dbReference type="ARBA" id="ARBA00022490"/>
    </source>
</evidence>
<comment type="subcellular location">
    <subcellularLocation>
        <location evidence="1">Cytoplasm</location>
    </subcellularLocation>
</comment>
<organism evidence="9 10">
    <name type="scientific">Brachionus calyciflorus</name>
    <dbReference type="NCBI Taxonomy" id="104777"/>
    <lineage>
        <taxon>Eukaryota</taxon>
        <taxon>Metazoa</taxon>
        <taxon>Spiralia</taxon>
        <taxon>Gnathifera</taxon>
        <taxon>Rotifera</taxon>
        <taxon>Eurotatoria</taxon>
        <taxon>Monogononta</taxon>
        <taxon>Pseudotrocha</taxon>
        <taxon>Ploima</taxon>
        <taxon>Brachionidae</taxon>
        <taxon>Brachionus</taxon>
    </lineage>
</organism>
<keyword evidence="10" id="KW-1185">Reference proteome</keyword>
<dbReference type="GO" id="GO:0004719">
    <property type="term" value="F:protein-L-isoaspartate (D-aspartate) O-methyltransferase activity"/>
    <property type="evidence" value="ECO:0007669"/>
    <property type="project" value="UniProtKB-UniRule"/>
</dbReference>
<accession>A0A814IUT1</accession>
<dbReference type="EMBL" id="CAJNOC010004635">
    <property type="protein sequence ID" value="CAF1028554.1"/>
    <property type="molecule type" value="Genomic_DNA"/>
</dbReference>
<dbReference type="InterPro" id="IPR029063">
    <property type="entry name" value="SAM-dependent_MTases_sf"/>
</dbReference>
<reference evidence="9" key="1">
    <citation type="submission" date="2021-02" db="EMBL/GenBank/DDBJ databases">
        <authorList>
            <person name="Nowell W R."/>
        </authorList>
    </citation>
    <scope>NUCLEOTIDE SEQUENCE</scope>
    <source>
        <strain evidence="9">Ploen Becks lab</strain>
    </source>
</reference>
<dbReference type="SUPFAM" id="SSF53335">
    <property type="entry name" value="S-adenosyl-L-methionine-dependent methyltransferases"/>
    <property type="match status" value="1"/>
</dbReference>
<dbReference type="InterPro" id="IPR000682">
    <property type="entry name" value="PCMT"/>
</dbReference>
<evidence type="ECO:0000256" key="1">
    <source>
        <dbReference type="ARBA" id="ARBA00004496"/>
    </source>
</evidence>
<dbReference type="PROSITE" id="PS01279">
    <property type="entry name" value="PCMT"/>
    <property type="match status" value="1"/>
</dbReference>
<dbReference type="GO" id="GO:0005737">
    <property type="term" value="C:cytoplasm"/>
    <property type="evidence" value="ECO:0007669"/>
    <property type="project" value="UniProtKB-SubCell"/>
</dbReference>